<dbReference type="EMBL" id="BKCJ010004617">
    <property type="protein sequence ID" value="GEU62105.1"/>
    <property type="molecule type" value="Genomic_DNA"/>
</dbReference>
<dbReference type="CDD" id="cd09272">
    <property type="entry name" value="RNase_HI_RT_Ty1"/>
    <property type="match status" value="1"/>
</dbReference>
<dbReference type="AlphaFoldDB" id="A0A6L2LPR4"/>
<gene>
    <name evidence="4" type="ORF">Tci_034083</name>
</gene>
<proteinExistence type="predicted"/>
<feature type="region of interest" description="Disordered" evidence="2">
    <location>
        <begin position="552"/>
        <end position="584"/>
    </location>
</feature>
<feature type="coiled-coil region" evidence="1">
    <location>
        <begin position="428"/>
        <end position="455"/>
    </location>
</feature>
<name>A0A6L2LPR4_TANCI</name>
<evidence type="ECO:0000256" key="1">
    <source>
        <dbReference type="SAM" id="Coils"/>
    </source>
</evidence>
<protein>
    <submittedName>
        <fullName evidence="4">Retrovirus-related Pol polyprotein from transposon TNT 1-94</fullName>
    </submittedName>
</protein>
<reference evidence="4" key="1">
    <citation type="journal article" date="2019" name="Sci. Rep.">
        <title>Draft genome of Tanacetum cinerariifolium, the natural source of mosquito coil.</title>
        <authorList>
            <person name="Yamashiro T."/>
            <person name="Shiraishi A."/>
            <person name="Satake H."/>
            <person name="Nakayama K."/>
        </authorList>
    </citation>
    <scope>NUCLEOTIDE SEQUENCE</scope>
</reference>
<dbReference type="InterPro" id="IPR013103">
    <property type="entry name" value="RVT_2"/>
</dbReference>
<dbReference type="PANTHER" id="PTHR11439">
    <property type="entry name" value="GAG-POL-RELATED RETROTRANSPOSON"/>
    <property type="match status" value="1"/>
</dbReference>
<evidence type="ECO:0000259" key="3">
    <source>
        <dbReference type="Pfam" id="PF07727"/>
    </source>
</evidence>
<evidence type="ECO:0000256" key="2">
    <source>
        <dbReference type="SAM" id="MobiDB-lite"/>
    </source>
</evidence>
<comment type="caution">
    <text evidence="4">The sequence shown here is derived from an EMBL/GenBank/DDBJ whole genome shotgun (WGS) entry which is preliminary data.</text>
</comment>
<keyword evidence="1" id="KW-0175">Coiled coil</keyword>
<accession>A0A6L2LPR4</accession>
<feature type="domain" description="Reverse transcriptase Ty1/copia-type" evidence="3">
    <location>
        <begin position="731"/>
        <end position="820"/>
    </location>
</feature>
<sequence>MQKNLALIAKYFKRIYKPTNNNLITSSNLRNKNVDTTPRYKNDNLSGQFGNQRTMNVTGARENELEVHYSYMEKIQEVPTADSCTDSEPLETEIDDECVTLANLIDNLKLDVDENKKISKAIKESKHNTCSGIERTEFDKYKAFNDRTVDYDKLERKLNENLGQLAQKDIEIKEGLVKQRVITDLKLKEEHDIDKMLSLEKQLQFLNKIVYKRNQSIQTIHMMAPKVPKYSGRPTFANPRYLKQAQSEIPCLYAFPYDQSTHANRLIPNWEETLDLERESRSKLNKDSVRPYDYTKLNSLYENFKPPTQEYKIQLEHVNEIRRKMWRKSFVKYKPNIFKNFGFLPVSKSISKSQQAYNVMTNNINHFKEIVDNAWLKHTKEQFCAPTTQDMDILTKTCLMPLAFKTHNDSFIFVHEFKQEMHADLKYIESLKHEIDELESDKAEFSNMYDMILQECVSNEVIPQYRSNQIKDKVVSNNSQVKVKGTPVEDHPGIPSISNKIKSVTSCNDNLNSKTSNANAVYATYGKCLVAFDHFACFTKMLNDVNARTKKPNVEHISSRKPKGHANKSVATPHNKKLASKSTTQKPKSYYRMLYEKSKIWFKEISRSIGFITSKALITISSQLVNFVMRIWSLLSGNLHVLLEIFRVTIYSLTSYLNFDYINLLSKKDVMIGLPKLKYVKDQLCSSCEVNKAKRSSFKSKAVPSSKGMLNLLHMDLCGPMRVASINGKKYFLDKDQTVIRNKARLVAKGYAQEEGINFEKSFSPVARLEAVWIFVACAAHKSFPNHQMDVKTAFLNGPLKEEVHVAQPDGFVDPDHPKKAKYALEILHKHGMEKGQSIDADHAGCIDTRKSTSRGIQFLGDKLVSWMSKKQDCTAMSSSEAEYMALSASCAQVMWMMTKLQDYGLNYNNIPLYYDSQTEYQFADMFTKALPEDRFKYLVRRIGMRCLTLAELEVLAKESA</sequence>
<organism evidence="4">
    <name type="scientific">Tanacetum cinerariifolium</name>
    <name type="common">Dalmatian daisy</name>
    <name type="synonym">Chrysanthemum cinerariifolium</name>
    <dbReference type="NCBI Taxonomy" id="118510"/>
    <lineage>
        <taxon>Eukaryota</taxon>
        <taxon>Viridiplantae</taxon>
        <taxon>Streptophyta</taxon>
        <taxon>Embryophyta</taxon>
        <taxon>Tracheophyta</taxon>
        <taxon>Spermatophyta</taxon>
        <taxon>Magnoliopsida</taxon>
        <taxon>eudicotyledons</taxon>
        <taxon>Gunneridae</taxon>
        <taxon>Pentapetalae</taxon>
        <taxon>asterids</taxon>
        <taxon>campanulids</taxon>
        <taxon>Asterales</taxon>
        <taxon>Asteraceae</taxon>
        <taxon>Asteroideae</taxon>
        <taxon>Anthemideae</taxon>
        <taxon>Anthemidinae</taxon>
        <taxon>Tanacetum</taxon>
    </lineage>
</organism>
<evidence type="ECO:0000313" key="4">
    <source>
        <dbReference type="EMBL" id="GEU62105.1"/>
    </source>
</evidence>
<dbReference type="Pfam" id="PF07727">
    <property type="entry name" value="RVT_2"/>
    <property type="match status" value="1"/>
</dbReference>
<dbReference type="PANTHER" id="PTHR11439:SF509">
    <property type="entry name" value="RNA-DIRECTED DNA POLYMERASE"/>
    <property type="match status" value="1"/>
</dbReference>